<protein>
    <submittedName>
        <fullName evidence="8">4-hydroxybenzoyl-CoA reductase subunit gamma</fullName>
    </submittedName>
</protein>
<dbReference type="SUPFAM" id="SSF47741">
    <property type="entry name" value="CO dehydrogenase ISP C-domain like"/>
    <property type="match status" value="1"/>
</dbReference>
<comment type="pathway">
    <text evidence="6">Alkaloid degradation; nicotine degradation.</text>
</comment>
<dbReference type="SUPFAM" id="SSF54292">
    <property type="entry name" value="2Fe-2S ferredoxin-like"/>
    <property type="match status" value="1"/>
</dbReference>
<dbReference type="InterPro" id="IPR012675">
    <property type="entry name" value="Beta-grasp_dom_sf"/>
</dbReference>
<evidence type="ECO:0000256" key="2">
    <source>
        <dbReference type="ARBA" id="ARBA00022723"/>
    </source>
</evidence>
<dbReference type="PROSITE" id="PS51085">
    <property type="entry name" value="2FE2S_FER_2"/>
    <property type="match status" value="1"/>
</dbReference>
<dbReference type="Pfam" id="PF00111">
    <property type="entry name" value="Fer2"/>
    <property type="match status" value="1"/>
</dbReference>
<dbReference type="PANTHER" id="PTHR44379:SF5">
    <property type="entry name" value="OXIDOREDUCTASE WITH IRON-SULFUR SUBUNIT"/>
    <property type="match status" value="1"/>
</dbReference>
<dbReference type="FunFam" id="3.10.20.30:FF:000020">
    <property type="entry name" value="Xanthine dehydrogenase iron-sulfur subunit"/>
    <property type="match status" value="1"/>
</dbReference>
<accession>A0A2T2XDZ8</accession>
<dbReference type="InterPro" id="IPR036884">
    <property type="entry name" value="2Fe-2S-bd_dom_sf"/>
</dbReference>
<dbReference type="EMBL" id="PXYW01000033">
    <property type="protein sequence ID" value="PSR32719.1"/>
    <property type="molecule type" value="Genomic_DNA"/>
</dbReference>
<evidence type="ECO:0000256" key="6">
    <source>
        <dbReference type="ARBA" id="ARBA00060707"/>
    </source>
</evidence>
<keyword evidence="5" id="KW-0411">Iron-sulfur</keyword>
<sequence length="167" mass="18287">MIRYEKDQRVPVTLTVNGREYRQWIEPRLLLSDFLRDELGLTGTHVGCEHGVCGACTILLNGSPARSCLKLAIDVDDGQITTIEGLARDEEFDALRQAFSENHALQCGFCTPGIMLSVAVALKHTSESDPVDWDDVLSGHLCRCTGYVGIRRAIKALQAKEGGEAKA</sequence>
<dbReference type="GO" id="GO:0016491">
    <property type="term" value="F:oxidoreductase activity"/>
    <property type="evidence" value="ECO:0007669"/>
    <property type="project" value="UniProtKB-KW"/>
</dbReference>
<comment type="caution">
    <text evidence="8">The sequence shown here is derived from an EMBL/GenBank/DDBJ whole genome shotgun (WGS) entry which is preliminary data.</text>
</comment>
<dbReference type="InterPro" id="IPR002888">
    <property type="entry name" value="2Fe-2S-bd"/>
</dbReference>
<dbReference type="PROSITE" id="PS00197">
    <property type="entry name" value="2FE2S_FER_1"/>
    <property type="match status" value="1"/>
</dbReference>
<evidence type="ECO:0000256" key="4">
    <source>
        <dbReference type="ARBA" id="ARBA00023004"/>
    </source>
</evidence>
<evidence type="ECO:0000313" key="8">
    <source>
        <dbReference type="EMBL" id="PSR32719.1"/>
    </source>
</evidence>
<name>A0A2T2XDZ8_9FIRM</name>
<evidence type="ECO:0000256" key="1">
    <source>
        <dbReference type="ARBA" id="ARBA00022714"/>
    </source>
</evidence>
<evidence type="ECO:0000313" key="9">
    <source>
        <dbReference type="Proteomes" id="UP000242972"/>
    </source>
</evidence>
<keyword evidence="1" id="KW-0001">2Fe-2S</keyword>
<dbReference type="CDD" id="cd00207">
    <property type="entry name" value="fer2"/>
    <property type="match status" value="1"/>
</dbReference>
<dbReference type="InterPro" id="IPR001041">
    <property type="entry name" value="2Fe-2S_ferredoxin-type"/>
</dbReference>
<dbReference type="InterPro" id="IPR006058">
    <property type="entry name" value="2Fe2S_fd_BS"/>
</dbReference>
<dbReference type="InterPro" id="IPR036010">
    <property type="entry name" value="2Fe-2S_ferredoxin-like_sf"/>
</dbReference>
<dbReference type="InterPro" id="IPR051452">
    <property type="entry name" value="Diverse_Oxidoreductases"/>
</dbReference>
<keyword evidence="3" id="KW-0560">Oxidoreductase</keyword>
<feature type="domain" description="2Fe-2S ferredoxin-type" evidence="7">
    <location>
        <begin position="10"/>
        <end position="86"/>
    </location>
</feature>
<dbReference type="Pfam" id="PF01799">
    <property type="entry name" value="Fer2_2"/>
    <property type="match status" value="1"/>
</dbReference>
<dbReference type="AlphaFoldDB" id="A0A2T2XDZ8"/>
<gene>
    <name evidence="8" type="ORF">C7B46_13255</name>
</gene>
<dbReference type="GO" id="GO:0051537">
    <property type="term" value="F:2 iron, 2 sulfur cluster binding"/>
    <property type="evidence" value="ECO:0007669"/>
    <property type="project" value="UniProtKB-KW"/>
</dbReference>
<dbReference type="PANTHER" id="PTHR44379">
    <property type="entry name" value="OXIDOREDUCTASE WITH IRON-SULFUR SUBUNIT"/>
    <property type="match status" value="1"/>
</dbReference>
<keyword evidence="4" id="KW-0408">Iron</keyword>
<dbReference type="GO" id="GO:0046872">
    <property type="term" value="F:metal ion binding"/>
    <property type="evidence" value="ECO:0007669"/>
    <property type="project" value="UniProtKB-KW"/>
</dbReference>
<dbReference type="Proteomes" id="UP000242972">
    <property type="component" value="Unassembled WGS sequence"/>
</dbReference>
<evidence type="ECO:0000256" key="3">
    <source>
        <dbReference type="ARBA" id="ARBA00023002"/>
    </source>
</evidence>
<dbReference type="Gene3D" id="3.10.20.30">
    <property type="match status" value="1"/>
</dbReference>
<evidence type="ECO:0000259" key="7">
    <source>
        <dbReference type="PROSITE" id="PS51085"/>
    </source>
</evidence>
<evidence type="ECO:0000256" key="5">
    <source>
        <dbReference type="ARBA" id="ARBA00023014"/>
    </source>
</evidence>
<dbReference type="Gene3D" id="1.10.150.120">
    <property type="entry name" value="[2Fe-2S]-binding domain"/>
    <property type="match status" value="1"/>
</dbReference>
<organism evidence="8 9">
    <name type="scientific">Sulfobacillus benefaciens</name>
    <dbReference type="NCBI Taxonomy" id="453960"/>
    <lineage>
        <taxon>Bacteria</taxon>
        <taxon>Bacillati</taxon>
        <taxon>Bacillota</taxon>
        <taxon>Clostridia</taxon>
        <taxon>Eubacteriales</taxon>
        <taxon>Clostridiales Family XVII. Incertae Sedis</taxon>
        <taxon>Sulfobacillus</taxon>
    </lineage>
</organism>
<reference evidence="8 9" key="1">
    <citation type="journal article" date="2014" name="BMC Genomics">
        <title>Comparison of environmental and isolate Sulfobacillus genomes reveals diverse carbon, sulfur, nitrogen, and hydrogen metabolisms.</title>
        <authorList>
            <person name="Justice N.B."/>
            <person name="Norman A."/>
            <person name="Brown C.T."/>
            <person name="Singh A."/>
            <person name="Thomas B.C."/>
            <person name="Banfield J.F."/>
        </authorList>
    </citation>
    <scope>NUCLEOTIDE SEQUENCE [LARGE SCALE GENOMIC DNA]</scope>
    <source>
        <strain evidence="8">AMDSBA4</strain>
    </source>
</reference>
<keyword evidence="2" id="KW-0479">Metal-binding</keyword>
<proteinExistence type="predicted"/>